<dbReference type="InterPro" id="IPR036237">
    <property type="entry name" value="Xyl_isomerase-like_sf"/>
</dbReference>
<keyword evidence="2" id="KW-0413">Isomerase</keyword>
<evidence type="ECO:0000313" key="3">
    <source>
        <dbReference type="Proteomes" id="UP001084197"/>
    </source>
</evidence>
<dbReference type="RefSeq" id="WP_268781100.1">
    <property type="nucleotide sequence ID" value="NZ_JAPRAT010000033.1"/>
</dbReference>
<dbReference type="Gene3D" id="3.20.20.150">
    <property type="entry name" value="Divalent-metal-dependent TIM barrel enzymes"/>
    <property type="match status" value="1"/>
</dbReference>
<feature type="domain" description="Xylose isomerase-like TIM barrel" evidence="1">
    <location>
        <begin position="24"/>
        <end position="273"/>
    </location>
</feature>
<dbReference type="Proteomes" id="UP001084197">
    <property type="component" value="Unassembled WGS sequence"/>
</dbReference>
<name>A0A9J6RFZ1_9BACI</name>
<keyword evidence="3" id="KW-1185">Reference proteome</keyword>
<protein>
    <submittedName>
        <fullName evidence="2">Sugar phosphate isomerase/epimerase</fullName>
    </submittedName>
</protein>
<dbReference type="InterPro" id="IPR050312">
    <property type="entry name" value="IolE/XylAMocC-like"/>
</dbReference>
<dbReference type="GO" id="GO:0016853">
    <property type="term" value="F:isomerase activity"/>
    <property type="evidence" value="ECO:0007669"/>
    <property type="project" value="UniProtKB-KW"/>
</dbReference>
<organism evidence="2 3">
    <name type="scientific">Natronobacillus azotifigens</name>
    <dbReference type="NCBI Taxonomy" id="472978"/>
    <lineage>
        <taxon>Bacteria</taxon>
        <taxon>Bacillati</taxon>
        <taxon>Bacillota</taxon>
        <taxon>Bacilli</taxon>
        <taxon>Bacillales</taxon>
        <taxon>Bacillaceae</taxon>
        <taxon>Natronobacillus</taxon>
    </lineage>
</organism>
<dbReference type="AlphaFoldDB" id="A0A9J6RFZ1"/>
<dbReference type="InterPro" id="IPR013022">
    <property type="entry name" value="Xyl_isomerase-like_TIM-brl"/>
</dbReference>
<evidence type="ECO:0000259" key="1">
    <source>
        <dbReference type="Pfam" id="PF01261"/>
    </source>
</evidence>
<reference evidence="2" key="1">
    <citation type="submission" date="2022-11" db="EMBL/GenBank/DDBJ databases">
        <title>WGS of Natronobacillus azotifigens 24KS-1, an anaerobic diazotrophic haloalkaliphile from soda-rich habitats.</title>
        <authorList>
            <person name="Sorokin D.Y."/>
            <person name="Merkel A.Y."/>
        </authorList>
    </citation>
    <scope>NUCLEOTIDE SEQUENCE</scope>
    <source>
        <strain evidence="2">24KS-1</strain>
    </source>
</reference>
<accession>A0A9J6RFZ1</accession>
<evidence type="ECO:0000313" key="2">
    <source>
        <dbReference type="EMBL" id="MCZ0704332.1"/>
    </source>
</evidence>
<dbReference type="EMBL" id="JAPRAT010000033">
    <property type="protein sequence ID" value="MCZ0704332.1"/>
    <property type="molecule type" value="Genomic_DNA"/>
</dbReference>
<dbReference type="PANTHER" id="PTHR12110:SF21">
    <property type="entry name" value="XYLOSE ISOMERASE-LIKE TIM BARREL DOMAIN-CONTAINING PROTEIN"/>
    <property type="match status" value="1"/>
</dbReference>
<sequence>MNIGIRAHDVENTTIKDLATRLDDYGLHSVQFALQKSIKEFEIKSTSLNTGLAKYVNHNLREGNVDIAVLGCYINMIHPDLAERKKVMDYFKAHLRFARDFGCSIVGSETGGVYPEIIYTEDNYTEEAFLEVVNSVKELVEEAEKFGVMVGIEGGVNHPIYSPELMKRLIDQVKSNNLQVIFDPVNYLTTENHEQQHQVIDQAFEYFGERIVIIHAKDYQIKDNEVVFVPVGTGLLDYEYLVRKIDAEKPMIPVLLEETQAPHIENAIQHIKKYK</sequence>
<comment type="caution">
    <text evidence="2">The sequence shown here is derived from an EMBL/GenBank/DDBJ whole genome shotgun (WGS) entry which is preliminary data.</text>
</comment>
<gene>
    <name evidence="2" type="ORF">OWO01_14075</name>
</gene>
<dbReference type="SUPFAM" id="SSF51658">
    <property type="entry name" value="Xylose isomerase-like"/>
    <property type="match status" value="1"/>
</dbReference>
<dbReference type="Pfam" id="PF01261">
    <property type="entry name" value="AP_endonuc_2"/>
    <property type="match status" value="1"/>
</dbReference>
<proteinExistence type="predicted"/>
<dbReference type="PANTHER" id="PTHR12110">
    <property type="entry name" value="HYDROXYPYRUVATE ISOMERASE"/>
    <property type="match status" value="1"/>
</dbReference>